<keyword evidence="3" id="KW-1185">Reference proteome</keyword>
<dbReference type="Proteomes" id="UP000800094">
    <property type="component" value="Unassembled WGS sequence"/>
</dbReference>
<organism evidence="2 3">
    <name type="scientific">Trematosphaeria pertusa</name>
    <dbReference type="NCBI Taxonomy" id="390896"/>
    <lineage>
        <taxon>Eukaryota</taxon>
        <taxon>Fungi</taxon>
        <taxon>Dikarya</taxon>
        <taxon>Ascomycota</taxon>
        <taxon>Pezizomycotina</taxon>
        <taxon>Dothideomycetes</taxon>
        <taxon>Pleosporomycetidae</taxon>
        <taxon>Pleosporales</taxon>
        <taxon>Massarineae</taxon>
        <taxon>Trematosphaeriaceae</taxon>
        <taxon>Trematosphaeria</taxon>
    </lineage>
</organism>
<evidence type="ECO:0000313" key="3">
    <source>
        <dbReference type="Proteomes" id="UP000800094"/>
    </source>
</evidence>
<dbReference type="RefSeq" id="XP_033678875.1">
    <property type="nucleotide sequence ID" value="XM_033833922.1"/>
</dbReference>
<feature type="region of interest" description="Disordered" evidence="1">
    <location>
        <begin position="225"/>
        <end position="292"/>
    </location>
</feature>
<evidence type="ECO:0000256" key="1">
    <source>
        <dbReference type="SAM" id="MobiDB-lite"/>
    </source>
</evidence>
<feature type="compositionally biased region" description="Basic residues" evidence="1">
    <location>
        <begin position="281"/>
        <end position="292"/>
    </location>
</feature>
<feature type="compositionally biased region" description="Basic and acidic residues" evidence="1">
    <location>
        <begin position="248"/>
        <end position="267"/>
    </location>
</feature>
<accession>A0A6A6I0M8</accession>
<reference evidence="2" key="1">
    <citation type="journal article" date="2020" name="Stud. Mycol.">
        <title>101 Dothideomycetes genomes: a test case for predicting lifestyles and emergence of pathogens.</title>
        <authorList>
            <person name="Haridas S."/>
            <person name="Albert R."/>
            <person name="Binder M."/>
            <person name="Bloem J."/>
            <person name="Labutti K."/>
            <person name="Salamov A."/>
            <person name="Andreopoulos B."/>
            <person name="Baker S."/>
            <person name="Barry K."/>
            <person name="Bills G."/>
            <person name="Bluhm B."/>
            <person name="Cannon C."/>
            <person name="Castanera R."/>
            <person name="Culley D."/>
            <person name="Daum C."/>
            <person name="Ezra D."/>
            <person name="Gonzalez J."/>
            <person name="Henrissat B."/>
            <person name="Kuo A."/>
            <person name="Liang C."/>
            <person name="Lipzen A."/>
            <person name="Lutzoni F."/>
            <person name="Magnuson J."/>
            <person name="Mondo S."/>
            <person name="Nolan M."/>
            <person name="Ohm R."/>
            <person name="Pangilinan J."/>
            <person name="Park H.-J."/>
            <person name="Ramirez L."/>
            <person name="Alfaro M."/>
            <person name="Sun H."/>
            <person name="Tritt A."/>
            <person name="Yoshinaga Y."/>
            <person name="Zwiers L.-H."/>
            <person name="Turgeon B."/>
            <person name="Goodwin S."/>
            <person name="Spatafora J."/>
            <person name="Crous P."/>
            <person name="Grigoriev I."/>
        </authorList>
    </citation>
    <scope>NUCLEOTIDE SEQUENCE</scope>
    <source>
        <strain evidence="2">CBS 122368</strain>
    </source>
</reference>
<feature type="compositionally biased region" description="Basic and acidic residues" evidence="1">
    <location>
        <begin position="182"/>
        <end position="205"/>
    </location>
</feature>
<proteinExistence type="predicted"/>
<name>A0A6A6I0M8_9PLEO</name>
<gene>
    <name evidence="2" type="ORF">BU26DRAFT_569766</name>
</gene>
<dbReference type="EMBL" id="ML987204">
    <property type="protein sequence ID" value="KAF2243871.1"/>
    <property type="molecule type" value="Genomic_DNA"/>
</dbReference>
<sequence>MAQPHMNMDTAEHINRICGHFGEDESDSYRALIKTFEHDTLTYEGYLDEDILNWRIKHDGVFDDREDLVPYHDDLIIIIILKKIDAPYLIPTSPSDIAILRQCIDHSYMSTEVQKSIHATNRTRFEMDVRAAGMELAGDQGTYGGRLAGVGEDLDFEMEMSDGVADEPPDVVAGRAGDGEDGEGHSASEHELEEPKMGVPEHDVHNPLNPLNPLNAREVAVRGHANNQSNEAVAPSRKRRSGFPLGSREFENLKNEALRFTHPDGTERQTQTANDNTDGRLRKKPRKKYGEL</sequence>
<feature type="region of interest" description="Disordered" evidence="1">
    <location>
        <begin position="163"/>
        <end position="212"/>
    </location>
</feature>
<evidence type="ECO:0000313" key="2">
    <source>
        <dbReference type="EMBL" id="KAF2243871.1"/>
    </source>
</evidence>
<protein>
    <submittedName>
        <fullName evidence="2">Uncharacterized protein</fullName>
    </submittedName>
</protein>
<dbReference type="GeneID" id="54587252"/>
<dbReference type="AlphaFoldDB" id="A0A6A6I0M8"/>